<proteinExistence type="predicted"/>
<sequence>MNTVQPKIGQVDPDKISIRNIKITNAQVNSLLDEPVNDQDDVKIQLNTTTMFNQENESRIIFQINITKRKESGEEIANATFTIQFDFHVENLDEFLSYPDGPEKDSLTADASIGSTLMGIAYSTSRGIILTRSNGTPLQGVILPVIDPRNLLTTEIDE</sequence>
<dbReference type="RefSeq" id="WP_090559610.1">
    <property type="nucleotide sequence ID" value="NZ_FNRA01000013.1"/>
</dbReference>
<dbReference type="EMBL" id="FNRA01000013">
    <property type="protein sequence ID" value="SEB17056.1"/>
    <property type="molecule type" value="Genomic_DNA"/>
</dbReference>
<protein>
    <recommendedName>
        <fullName evidence="3">Preprotein translocase subunit SecB</fullName>
    </recommendedName>
</protein>
<evidence type="ECO:0000313" key="1">
    <source>
        <dbReference type="EMBL" id="SEB17056.1"/>
    </source>
</evidence>
<evidence type="ECO:0000313" key="2">
    <source>
        <dbReference type="Proteomes" id="UP000198850"/>
    </source>
</evidence>
<dbReference type="Gene3D" id="3.10.420.10">
    <property type="entry name" value="SecB-like"/>
    <property type="match status" value="1"/>
</dbReference>
<keyword evidence="2" id="KW-1185">Reference proteome</keyword>
<dbReference type="OrthoDB" id="1349564at2"/>
<accession>A0A1H4H5P6</accession>
<dbReference type="AlphaFoldDB" id="A0A1H4H5P6"/>
<gene>
    <name evidence="1" type="ORF">SAMN05443550_113135</name>
</gene>
<dbReference type="STRING" id="425514.SAMN05443550_113135"/>
<organism evidence="1 2">
    <name type="scientific">Pedobacter hartonius</name>
    <dbReference type="NCBI Taxonomy" id="425514"/>
    <lineage>
        <taxon>Bacteria</taxon>
        <taxon>Pseudomonadati</taxon>
        <taxon>Bacteroidota</taxon>
        <taxon>Sphingobacteriia</taxon>
        <taxon>Sphingobacteriales</taxon>
        <taxon>Sphingobacteriaceae</taxon>
        <taxon>Pedobacter</taxon>
    </lineage>
</organism>
<dbReference type="Proteomes" id="UP000198850">
    <property type="component" value="Unassembled WGS sequence"/>
</dbReference>
<reference evidence="1 2" key="1">
    <citation type="submission" date="2016-10" db="EMBL/GenBank/DDBJ databases">
        <authorList>
            <person name="de Groot N.N."/>
        </authorList>
    </citation>
    <scope>NUCLEOTIDE SEQUENCE [LARGE SCALE GENOMIC DNA]</scope>
    <source>
        <strain evidence="1 2">DSM 19033</strain>
    </source>
</reference>
<evidence type="ECO:0008006" key="3">
    <source>
        <dbReference type="Google" id="ProtNLM"/>
    </source>
</evidence>
<dbReference type="InterPro" id="IPR035958">
    <property type="entry name" value="SecB-like_sf"/>
</dbReference>
<name>A0A1H4H5P6_9SPHI</name>